<proteinExistence type="predicted"/>
<accession>A7MPG3</accession>
<keyword evidence="2" id="KW-1185">Reference proteome</keyword>
<organism evidence="1 2">
    <name type="scientific">Cronobacter sakazakii (strain ATCC BAA-894)</name>
    <name type="common">Enterobacter sakazakii</name>
    <dbReference type="NCBI Taxonomy" id="290339"/>
    <lineage>
        <taxon>Bacteria</taxon>
        <taxon>Pseudomonadati</taxon>
        <taxon>Pseudomonadota</taxon>
        <taxon>Gammaproteobacteria</taxon>
        <taxon>Enterobacterales</taxon>
        <taxon>Enterobacteriaceae</taxon>
        <taxon>Cronobacter</taxon>
    </lineage>
</organism>
<dbReference type="AlphaFoldDB" id="A7MPG3"/>
<evidence type="ECO:0000313" key="1">
    <source>
        <dbReference type="EMBL" id="ABU75331.1"/>
    </source>
</evidence>
<dbReference type="EMBL" id="CP000783">
    <property type="protein sequence ID" value="ABU75331.1"/>
    <property type="molecule type" value="Genomic_DNA"/>
</dbReference>
<sequence length="185" mass="21460">MFNFNSIVESTSQLAVFTFDRDNLTVEFYINAGRNNDRCFSNTRHFFLRLGYVADNFATKTSLARCTISHNTFRGRNNRDTQAGHNFRQLIFFLIDAQTWAADTLNAFYNSFTLEILESQFQFRLGVAFNFKIFNKTFFLQHVGDCHFQLGGRHGDRSFVRGLTVTDTGQHIRDRILHAHLSLLP</sequence>
<protein>
    <submittedName>
        <fullName evidence="1">Uncharacterized protein</fullName>
    </submittedName>
</protein>
<dbReference type="HOGENOM" id="CLU_1459151_0_0_6"/>
<evidence type="ECO:0000313" key="2">
    <source>
        <dbReference type="Proteomes" id="UP000000260"/>
    </source>
</evidence>
<dbReference type="KEGG" id="esa:ESA_00022"/>
<dbReference type="Proteomes" id="UP000000260">
    <property type="component" value="Chromosome"/>
</dbReference>
<reference evidence="1 2" key="1">
    <citation type="journal article" date="2010" name="PLoS ONE">
        <title>Genome sequence of Cronobacter sakazakii BAA-894 and comparative genomic hybridization analysis with other Cronobacter species.</title>
        <authorList>
            <person name="Kucerova E."/>
            <person name="Clifton S.W."/>
            <person name="Xia X.Q."/>
            <person name="Long F."/>
            <person name="Porwollik S."/>
            <person name="Fulton L."/>
            <person name="Fronick C."/>
            <person name="Minx P."/>
            <person name="Kyung K."/>
            <person name="Warren W."/>
            <person name="Fulton R."/>
            <person name="Feng D."/>
            <person name="Wollam A."/>
            <person name="Shah N."/>
            <person name="Bhonagiri V."/>
            <person name="Nash W.E."/>
            <person name="Hallsworth-Pepin K."/>
            <person name="Wilson R.K."/>
            <person name="McClelland M."/>
            <person name="Forsythe S.J."/>
        </authorList>
    </citation>
    <scope>NUCLEOTIDE SEQUENCE [LARGE SCALE GENOMIC DNA]</scope>
    <source>
        <strain evidence="1 2">ATCC BAA-894</strain>
    </source>
</reference>
<name>A7MPG3_CROS8</name>
<gene>
    <name evidence="1" type="ordered locus">ESA_00022</name>
</gene>